<sequence length="539" mass="60426">MVFIVACSWLIVSSYGVSPSLRAWFTRYANSVKLWLARTVKTYRDRLQGSLARLEEALAGVGSPAFFQQELAGVHAILGRVNPEILACLPSLFWAAHMGENDGLPVSEAAPRILSCVWAIADGVEKLSGLISHFNGEYSMSLRQPRLVPIVPMAPVRPGFMAYRETMGLLNENFCHRVGINPTLPHATNPLTEEQKRRYRDNPRSMGRLLSLSTDGVCVAVTVKRGGRYRPQHDASMPVRKRARGREKERPRLGENNADAPPAPDPDAHLMGFDPGARSIGGYYIKHPDGTSSGVLPKCGYTKTPSFGFDMTAASFKSTGLVSINNSIRFVLDNANDIFEAGMRKSFRRVRFANHILRQKHFARCGQQLAREFGRHHPIATPIRLKVFYGSSGFTTPAGMFIPCAPYRKFAREIVPHLKRYNIVVDLNMVNEDRTTVVCPHCHAPYKRVRPRDDQHVHPHRVMLCENPQCRGAQWRATVPDALNVDHRDKSAAENILWRSLATEDELGHSPFSRTLIPRLQTSFQYHQLANRHHSSADG</sequence>
<protein>
    <recommendedName>
        <fullName evidence="5">Transposase</fullName>
    </recommendedName>
</protein>
<dbReference type="AlphaFoldDB" id="A0A8J6APN6"/>
<evidence type="ECO:0008006" key="5">
    <source>
        <dbReference type="Google" id="ProtNLM"/>
    </source>
</evidence>
<keyword evidence="2" id="KW-0732">Signal</keyword>
<evidence type="ECO:0000313" key="4">
    <source>
        <dbReference type="Proteomes" id="UP000717585"/>
    </source>
</evidence>
<accession>A0A8J6APN6</accession>
<organism evidence="3 4">
    <name type="scientific">Carpediemonas membranifera</name>
    <dbReference type="NCBI Taxonomy" id="201153"/>
    <lineage>
        <taxon>Eukaryota</taxon>
        <taxon>Metamonada</taxon>
        <taxon>Carpediemonas-like organisms</taxon>
        <taxon>Carpediemonas</taxon>
    </lineage>
</organism>
<reference evidence="3" key="1">
    <citation type="submission" date="2021-05" db="EMBL/GenBank/DDBJ databases">
        <title>A free-living protist that lacks canonical eukaryotic 1 DNA replication and segregation systems.</title>
        <authorList>
            <person name="Salas-Leiva D.E."/>
            <person name="Tromer E.C."/>
            <person name="Curtis B.A."/>
            <person name="Jerlstrom-Hultqvist J."/>
            <person name="Kolisko M."/>
            <person name="Yi Z."/>
            <person name="Salas-Leiva J.S."/>
            <person name="Gallot-Lavallee L."/>
            <person name="Kops G.J.P.L."/>
            <person name="Archibald J.M."/>
            <person name="Simpson A.G.B."/>
            <person name="Roger A.J."/>
        </authorList>
    </citation>
    <scope>NUCLEOTIDE SEQUENCE</scope>
    <source>
        <strain evidence="3">BICM</strain>
    </source>
</reference>
<feature type="signal peptide" evidence="2">
    <location>
        <begin position="1"/>
        <end position="16"/>
    </location>
</feature>
<evidence type="ECO:0000256" key="1">
    <source>
        <dbReference type="SAM" id="MobiDB-lite"/>
    </source>
</evidence>
<gene>
    <name evidence="3" type="ORF">J8273_8206</name>
</gene>
<comment type="caution">
    <text evidence="3">The sequence shown here is derived from an EMBL/GenBank/DDBJ whole genome shotgun (WGS) entry which is preliminary data.</text>
</comment>
<evidence type="ECO:0000313" key="3">
    <source>
        <dbReference type="EMBL" id="KAG9390166.1"/>
    </source>
</evidence>
<evidence type="ECO:0000256" key="2">
    <source>
        <dbReference type="SAM" id="SignalP"/>
    </source>
</evidence>
<name>A0A8J6APN6_9EUKA</name>
<dbReference type="Proteomes" id="UP000717585">
    <property type="component" value="Unassembled WGS sequence"/>
</dbReference>
<feature type="chain" id="PRO_5035258519" description="Transposase" evidence="2">
    <location>
        <begin position="17"/>
        <end position="539"/>
    </location>
</feature>
<dbReference type="EMBL" id="JAHDYR010000066">
    <property type="protein sequence ID" value="KAG9390166.1"/>
    <property type="molecule type" value="Genomic_DNA"/>
</dbReference>
<keyword evidence="4" id="KW-1185">Reference proteome</keyword>
<feature type="region of interest" description="Disordered" evidence="1">
    <location>
        <begin position="229"/>
        <end position="272"/>
    </location>
</feature>
<proteinExistence type="predicted"/>